<comment type="caution">
    <text evidence="2">The sequence shown here is derived from an EMBL/GenBank/DDBJ whole genome shotgun (WGS) entry which is preliminary data.</text>
</comment>
<feature type="domain" description="Gcp-like" evidence="1">
    <location>
        <begin position="37"/>
        <end position="170"/>
    </location>
</feature>
<organism evidence="2 3">
    <name type="scientific">Roseateles agri</name>
    <dbReference type="NCBI Taxonomy" id="3098619"/>
    <lineage>
        <taxon>Bacteria</taxon>
        <taxon>Pseudomonadati</taxon>
        <taxon>Pseudomonadota</taxon>
        <taxon>Betaproteobacteria</taxon>
        <taxon>Burkholderiales</taxon>
        <taxon>Sphaerotilaceae</taxon>
        <taxon>Roseateles</taxon>
    </lineage>
</organism>
<dbReference type="EMBL" id="JAXCLA010000001">
    <property type="protein sequence ID" value="MDY0743578.1"/>
    <property type="molecule type" value="Genomic_DNA"/>
</dbReference>
<dbReference type="Pfam" id="PF00814">
    <property type="entry name" value="TsaD"/>
    <property type="match status" value="1"/>
</dbReference>
<evidence type="ECO:0000313" key="3">
    <source>
        <dbReference type="Proteomes" id="UP001285263"/>
    </source>
</evidence>
<reference evidence="2 3" key="1">
    <citation type="submission" date="2023-11" db="EMBL/GenBank/DDBJ databases">
        <title>Paucibacter sp. nov., isolated from fresh soil in Korea.</title>
        <authorList>
            <person name="Le N.T.T."/>
        </authorList>
    </citation>
    <scope>NUCLEOTIDE SEQUENCE [LARGE SCALE GENOMIC DNA]</scope>
    <source>
        <strain evidence="2 3">R3-3</strain>
    </source>
</reference>
<dbReference type="GO" id="GO:0061711">
    <property type="term" value="F:tRNA N(6)-L-threonylcarbamoyladenine synthase activity"/>
    <property type="evidence" value="ECO:0007669"/>
    <property type="project" value="UniProtKB-EC"/>
</dbReference>
<keyword evidence="2" id="KW-0808">Transferase</keyword>
<protein>
    <submittedName>
        <fullName evidence="2">tRNA (Adenosine(37)-N6)-threonylcarbamoyltransferase complex dimerization subunit type 1 TsaB</fullName>
        <ecNumber evidence="2">2.3.1.234</ecNumber>
    </submittedName>
</protein>
<keyword evidence="2" id="KW-0012">Acyltransferase</keyword>
<dbReference type="InterPro" id="IPR000905">
    <property type="entry name" value="Gcp-like_dom"/>
</dbReference>
<accession>A0ABU5DBG2</accession>
<dbReference type="RefSeq" id="WP_320421478.1">
    <property type="nucleotide sequence ID" value="NZ_JAXCLA010000001.1"/>
</dbReference>
<dbReference type="InterPro" id="IPR043129">
    <property type="entry name" value="ATPase_NBD"/>
</dbReference>
<dbReference type="InterPro" id="IPR022496">
    <property type="entry name" value="T6A_TsaB"/>
</dbReference>
<dbReference type="Gene3D" id="3.30.420.40">
    <property type="match status" value="2"/>
</dbReference>
<proteinExistence type="predicted"/>
<dbReference type="EC" id="2.3.1.234" evidence="2"/>
<evidence type="ECO:0000313" key="2">
    <source>
        <dbReference type="EMBL" id="MDY0743578.1"/>
    </source>
</evidence>
<evidence type="ECO:0000259" key="1">
    <source>
        <dbReference type="Pfam" id="PF00814"/>
    </source>
</evidence>
<name>A0ABU5DBG2_9BURK</name>
<dbReference type="NCBIfam" id="TIGR03725">
    <property type="entry name" value="T6A_YeaZ"/>
    <property type="match status" value="1"/>
</dbReference>
<dbReference type="SUPFAM" id="SSF53067">
    <property type="entry name" value="Actin-like ATPase domain"/>
    <property type="match status" value="2"/>
</dbReference>
<keyword evidence="3" id="KW-1185">Reference proteome</keyword>
<sequence length="243" mass="25044">MTVLLAFDSSTESMALALVTPSGERIAVDAEGGPQASARLVPEALALLERAGLTLADVDAIGFGRGPGAFTGLRTACAVAQGLAFGAGKPVLSLDSLMLVAEDARQQAAAAGEPSVDRIWVAMDARMGEIYAGAYRFDGERWITESEPALYAPAALLAQWGEPGAVAGSALVAFEGQLGLAGRAVRCWPATISRGGALAELTQQAWAAGALLDPADAMPIYVRDKVAQTTQERLEARSALSSS</sequence>
<dbReference type="Proteomes" id="UP001285263">
    <property type="component" value="Unassembled WGS sequence"/>
</dbReference>
<gene>
    <name evidence="2" type="primary">tsaB</name>
    <name evidence="2" type="ORF">SNE35_03635</name>
</gene>